<evidence type="ECO:0000313" key="1">
    <source>
        <dbReference type="EMBL" id="MPM64425.1"/>
    </source>
</evidence>
<dbReference type="HAMAP" id="MF_00048">
    <property type="entry name" value="UPF0102"/>
    <property type="match status" value="1"/>
</dbReference>
<dbReference type="InterPro" id="IPR003509">
    <property type="entry name" value="UPF0102_YraN-like"/>
</dbReference>
<dbReference type="PANTHER" id="PTHR34039">
    <property type="entry name" value="UPF0102 PROTEIN YRAN"/>
    <property type="match status" value="1"/>
</dbReference>
<dbReference type="InterPro" id="IPR011335">
    <property type="entry name" value="Restrct_endonuc-II-like"/>
</dbReference>
<dbReference type="Pfam" id="PF02021">
    <property type="entry name" value="UPF0102"/>
    <property type="match status" value="1"/>
</dbReference>
<name>A0A645BG59_9ZZZZ</name>
<protein>
    <submittedName>
        <fullName evidence="1">Uncharacterized protein</fullName>
    </submittedName>
</protein>
<dbReference type="CDD" id="cd20736">
    <property type="entry name" value="PoNe_Nuclease"/>
    <property type="match status" value="1"/>
</dbReference>
<proteinExistence type="inferred from homology"/>
<organism evidence="1">
    <name type="scientific">bioreactor metagenome</name>
    <dbReference type="NCBI Taxonomy" id="1076179"/>
    <lineage>
        <taxon>unclassified sequences</taxon>
        <taxon>metagenomes</taxon>
        <taxon>ecological metagenomes</taxon>
    </lineage>
</organism>
<gene>
    <name evidence="1" type="ORF">SDC9_111311</name>
</gene>
<dbReference type="SUPFAM" id="SSF52980">
    <property type="entry name" value="Restriction endonuclease-like"/>
    <property type="match status" value="1"/>
</dbReference>
<dbReference type="InterPro" id="IPR011856">
    <property type="entry name" value="tRNA_endonuc-like_dom_sf"/>
</dbReference>
<sequence length="121" mass="14156">MIDAKQLGLIGENKAAEYLVNHGFQLLHRNYTSPFGEMDLVMRKGREFVFVEVKTRSGQDFGEPYLAVSESKKKKYRNLALFYIQRECTSEPAYRFDIISLIINRWNGDIVRLDHYDNAFV</sequence>
<dbReference type="Gene3D" id="3.40.1350.10">
    <property type="match status" value="1"/>
</dbReference>
<reference evidence="1" key="1">
    <citation type="submission" date="2019-08" db="EMBL/GenBank/DDBJ databases">
        <authorList>
            <person name="Kucharzyk K."/>
            <person name="Murdoch R.W."/>
            <person name="Higgins S."/>
            <person name="Loffler F."/>
        </authorList>
    </citation>
    <scope>NUCLEOTIDE SEQUENCE</scope>
</reference>
<dbReference type="EMBL" id="VSSQ01019945">
    <property type="protein sequence ID" value="MPM64425.1"/>
    <property type="molecule type" value="Genomic_DNA"/>
</dbReference>
<accession>A0A645BG59</accession>
<dbReference type="PANTHER" id="PTHR34039:SF1">
    <property type="entry name" value="UPF0102 PROTEIN YRAN"/>
    <property type="match status" value="1"/>
</dbReference>
<dbReference type="NCBIfam" id="NF009150">
    <property type="entry name" value="PRK12497.1-3"/>
    <property type="match status" value="1"/>
</dbReference>
<dbReference type="GO" id="GO:0003676">
    <property type="term" value="F:nucleic acid binding"/>
    <property type="evidence" value="ECO:0007669"/>
    <property type="project" value="InterPro"/>
</dbReference>
<dbReference type="AlphaFoldDB" id="A0A645BG59"/>
<comment type="caution">
    <text evidence="1">The sequence shown here is derived from an EMBL/GenBank/DDBJ whole genome shotgun (WGS) entry which is preliminary data.</text>
</comment>